<keyword evidence="2" id="KW-1185">Reference proteome</keyword>
<dbReference type="EMBL" id="BRXX01000117">
    <property type="protein sequence ID" value="GMH91561.1"/>
    <property type="molecule type" value="Genomic_DNA"/>
</dbReference>
<sequence>MKSVALSTLFPANDFPSLWSTSSTFRTDVRLATRKSLFLTPPPPDPATDSARYQKKLKFMRQIQVDLTSTANGAWHPPSAPLPDNFSYPHLDKVLSDYDLPLTGAEFITTLTSLTTSTFCLPSQPIRGSWLDISTNYSKPRNYGWHRDSQLPGQVTLMLGFPPSTGYSGPDVFSHFADVDPANLKTSVEGEGVDSPLVVDMVENDKIREEDVIKPIYGEGREILVYRDDKLLHSAPDKTNRDGVWRFM</sequence>
<protein>
    <submittedName>
        <fullName evidence="1">Uncharacterized protein</fullName>
    </submittedName>
</protein>
<comment type="caution">
    <text evidence="1">The sequence shown here is derived from an EMBL/GenBank/DDBJ whole genome shotgun (WGS) entry which is preliminary data.</text>
</comment>
<organism evidence="1 2">
    <name type="scientific">Triparma verrucosa</name>
    <dbReference type="NCBI Taxonomy" id="1606542"/>
    <lineage>
        <taxon>Eukaryota</taxon>
        <taxon>Sar</taxon>
        <taxon>Stramenopiles</taxon>
        <taxon>Ochrophyta</taxon>
        <taxon>Bolidophyceae</taxon>
        <taxon>Parmales</taxon>
        <taxon>Triparmaceae</taxon>
        <taxon>Triparma</taxon>
    </lineage>
</organism>
<gene>
    <name evidence="1" type="ORF">TrVE_jg5529</name>
</gene>
<evidence type="ECO:0000313" key="1">
    <source>
        <dbReference type="EMBL" id="GMH91561.1"/>
    </source>
</evidence>
<name>A0A9W7BN93_9STRA</name>
<evidence type="ECO:0000313" key="2">
    <source>
        <dbReference type="Proteomes" id="UP001165160"/>
    </source>
</evidence>
<reference evidence="2" key="1">
    <citation type="journal article" date="2023" name="Commun. Biol.">
        <title>Genome analysis of Parmales, the sister group of diatoms, reveals the evolutionary specialization of diatoms from phago-mixotrophs to photoautotrophs.</title>
        <authorList>
            <person name="Ban H."/>
            <person name="Sato S."/>
            <person name="Yoshikawa S."/>
            <person name="Yamada K."/>
            <person name="Nakamura Y."/>
            <person name="Ichinomiya M."/>
            <person name="Sato N."/>
            <person name="Blanc-Mathieu R."/>
            <person name="Endo H."/>
            <person name="Kuwata A."/>
            <person name="Ogata H."/>
        </authorList>
    </citation>
    <scope>NUCLEOTIDE SEQUENCE [LARGE SCALE GENOMIC DNA]</scope>
    <source>
        <strain evidence="2">NIES 3699</strain>
    </source>
</reference>
<accession>A0A9W7BN93</accession>
<proteinExistence type="predicted"/>
<dbReference type="AlphaFoldDB" id="A0A9W7BN93"/>
<dbReference type="Proteomes" id="UP001165160">
    <property type="component" value="Unassembled WGS sequence"/>
</dbReference>